<dbReference type="STRING" id="1121393.SAMN02745216_04902"/>
<sequence length="237" mass="24472">MENVQTNTGAENLPAAGEAIHQTGADAPESAAGALPQQAGREAPQEAKTVPLSVVQSVREELKNARDQAALYRRQLDLVRNHPASTPGVLDGMAEDAPLTVGEARKALQGQAHQIEALASQLSFAVANPGFAKTIKEHLPQVLKSNPGLMDVIRYSGNPLAAAYSIARLSPSMQGGAQGDVASQMQRILANSEKPGSASAAAGGSGISAASRIAKMSDAEFSAYKEQVKAGKIKIGG</sequence>
<dbReference type="AlphaFoldDB" id="A0A1M6Z4Y7"/>
<feature type="region of interest" description="Disordered" evidence="2">
    <location>
        <begin position="1"/>
        <end position="50"/>
    </location>
</feature>
<accession>A0A1M6Z4Y7</accession>
<dbReference type="Proteomes" id="UP000183994">
    <property type="component" value="Unassembled WGS sequence"/>
</dbReference>
<organism evidence="3 4">
    <name type="scientific">Desulfatibacillum alkenivorans DSM 16219</name>
    <dbReference type="NCBI Taxonomy" id="1121393"/>
    <lineage>
        <taxon>Bacteria</taxon>
        <taxon>Pseudomonadati</taxon>
        <taxon>Thermodesulfobacteriota</taxon>
        <taxon>Desulfobacteria</taxon>
        <taxon>Desulfobacterales</taxon>
        <taxon>Desulfatibacillaceae</taxon>
        <taxon>Desulfatibacillum</taxon>
    </lineage>
</organism>
<keyword evidence="1" id="KW-0175">Coiled coil</keyword>
<feature type="compositionally biased region" description="Polar residues" evidence="2">
    <location>
        <begin position="1"/>
        <end position="10"/>
    </location>
</feature>
<evidence type="ECO:0000256" key="1">
    <source>
        <dbReference type="SAM" id="Coils"/>
    </source>
</evidence>
<name>A0A1M6Z4Y7_9BACT</name>
<dbReference type="EMBL" id="FQZU01000055">
    <property type="protein sequence ID" value="SHL25531.1"/>
    <property type="molecule type" value="Genomic_DNA"/>
</dbReference>
<dbReference type="OrthoDB" id="9889521at2"/>
<proteinExistence type="predicted"/>
<evidence type="ECO:0000313" key="3">
    <source>
        <dbReference type="EMBL" id="SHL25531.1"/>
    </source>
</evidence>
<evidence type="ECO:0000313" key="4">
    <source>
        <dbReference type="Proteomes" id="UP000183994"/>
    </source>
</evidence>
<gene>
    <name evidence="3" type="ORF">SAMN02745216_04902</name>
</gene>
<keyword evidence="4" id="KW-1185">Reference proteome</keyword>
<evidence type="ECO:0000256" key="2">
    <source>
        <dbReference type="SAM" id="MobiDB-lite"/>
    </source>
</evidence>
<dbReference type="RefSeq" id="WP_073478881.1">
    <property type="nucleotide sequence ID" value="NZ_FQZU01000055.1"/>
</dbReference>
<protein>
    <submittedName>
        <fullName evidence="3">Uncharacterized protein</fullName>
    </submittedName>
</protein>
<reference evidence="4" key="1">
    <citation type="submission" date="2016-11" db="EMBL/GenBank/DDBJ databases">
        <authorList>
            <person name="Varghese N."/>
            <person name="Submissions S."/>
        </authorList>
    </citation>
    <scope>NUCLEOTIDE SEQUENCE [LARGE SCALE GENOMIC DNA]</scope>
    <source>
        <strain evidence="4">DSM 16219</strain>
    </source>
</reference>
<feature type="coiled-coil region" evidence="1">
    <location>
        <begin position="55"/>
        <end position="82"/>
    </location>
</feature>